<dbReference type="Pfam" id="PF17921">
    <property type="entry name" value="Integrase_H2C2"/>
    <property type="match status" value="1"/>
</dbReference>
<dbReference type="FunFam" id="3.10.20.370:FF:000001">
    <property type="entry name" value="Retrovirus-related Pol polyprotein from transposon 17.6-like protein"/>
    <property type="match status" value="2"/>
</dbReference>
<dbReference type="FunFam" id="3.30.70.270:FF:000003">
    <property type="entry name" value="Transposon Ty3-G Gag-Pol polyprotein"/>
    <property type="match status" value="1"/>
</dbReference>
<keyword evidence="6" id="KW-1185">Reference proteome</keyword>
<dbReference type="PANTHER" id="PTHR37984:SF5">
    <property type="entry name" value="PROTEIN NYNRIN-LIKE"/>
    <property type="match status" value="1"/>
</dbReference>
<evidence type="ECO:0000313" key="5">
    <source>
        <dbReference type="EMBL" id="PFX18660.1"/>
    </source>
</evidence>
<reference evidence="6" key="1">
    <citation type="journal article" date="2017" name="bioRxiv">
        <title>Comparative analysis of the genomes of Stylophora pistillata and Acropora digitifera provides evidence for extensive differences between species of corals.</title>
        <authorList>
            <person name="Voolstra C.R."/>
            <person name="Li Y."/>
            <person name="Liew Y.J."/>
            <person name="Baumgarten S."/>
            <person name="Zoccola D."/>
            <person name="Flot J.-F."/>
            <person name="Tambutte S."/>
            <person name="Allemand D."/>
            <person name="Aranda M."/>
        </authorList>
    </citation>
    <scope>NUCLEOTIDE SEQUENCE [LARGE SCALE GENOMIC DNA]</scope>
</reference>
<keyword evidence="1" id="KW-0511">Multifunctional enzyme</keyword>
<dbReference type="PROSITE" id="PS50994">
    <property type="entry name" value="INTEGRASE"/>
    <property type="match status" value="1"/>
</dbReference>
<dbReference type="Gene3D" id="3.30.70.270">
    <property type="match status" value="4"/>
</dbReference>
<dbReference type="InterPro" id="IPR050951">
    <property type="entry name" value="Retrovirus_Pol_polyprotein"/>
</dbReference>
<dbReference type="OrthoDB" id="775972at2759"/>
<dbReference type="Gene3D" id="3.30.420.10">
    <property type="entry name" value="Ribonuclease H-like superfamily/Ribonuclease H"/>
    <property type="match status" value="1"/>
</dbReference>
<dbReference type="Pfam" id="PF17919">
    <property type="entry name" value="RT_RNaseH_2"/>
    <property type="match status" value="2"/>
</dbReference>
<dbReference type="GO" id="GO:0003824">
    <property type="term" value="F:catalytic activity"/>
    <property type="evidence" value="ECO:0007669"/>
    <property type="project" value="UniProtKB-KW"/>
</dbReference>
<feature type="domain" description="Reverse transcriptase" evidence="3">
    <location>
        <begin position="502"/>
        <end position="679"/>
    </location>
</feature>
<feature type="domain" description="Reverse transcriptase" evidence="3">
    <location>
        <begin position="1"/>
        <end position="117"/>
    </location>
</feature>
<name>A0A2B4RQ40_STYPI</name>
<dbReference type="InterPro" id="IPR041577">
    <property type="entry name" value="RT_RNaseH_2"/>
</dbReference>
<dbReference type="InterPro" id="IPR043128">
    <property type="entry name" value="Rev_trsase/Diguanyl_cyclase"/>
</dbReference>
<dbReference type="FunFam" id="1.10.340.70:FF:000003">
    <property type="entry name" value="Protein CBG25708"/>
    <property type="match status" value="1"/>
</dbReference>
<organism evidence="5 6">
    <name type="scientific">Stylophora pistillata</name>
    <name type="common">Smooth cauliflower coral</name>
    <dbReference type="NCBI Taxonomy" id="50429"/>
    <lineage>
        <taxon>Eukaryota</taxon>
        <taxon>Metazoa</taxon>
        <taxon>Cnidaria</taxon>
        <taxon>Anthozoa</taxon>
        <taxon>Hexacorallia</taxon>
        <taxon>Scleractinia</taxon>
        <taxon>Astrocoeniina</taxon>
        <taxon>Pocilloporidae</taxon>
        <taxon>Stylophora</taxon>
    </lineage>
</organism>
<dbReference type="InterPro" id="IPR001584">
    <property type="entry name" value="Integrase_cat-core"/>
</dbReference>
<evidence type="ECO:0000256" key="1">
    <source>
        <dbReference type="ARBA" id="ARBA00023268"/>
    </source>
</evidence>
<accession>A0A2B4RQ40</accession>
<gene>
    <name evidence="5" type="primary">Tf2-9</name>
    <name evidence="5" type="ORF">AWC38_SpisGene16975</name>
</gene>
<dbReference type="InterPro" id="IPR000477">
    <property type="entry name" value="RT_dom"/>
</dbReference>
<feature type="domain" description="Integrase catalytic" evidence="4">
    <location>
        <begin position="1034"/>
        <end position="1196"/>
    </location>
</feature>
<comment type="caution">
    <text evidence="5">The sequence shown here is derived from an EMBL/GenBank/DDBJ whole genome shotgun (WGS) entry which is preliminary data.</text>
</comment>
<dbReference type="GO" id="GO:0003676">
    <property type="term" value="F:nucleic acid binding"/>
    <property type="evidence" value="ECO:0007669"/>
    <property type="project" value="InterPro"/>
</dbReference>
<dbReference type="SUPFAM" id="SSF53098">
    <property type="entry name" value="Ribonuclease H-like"/>
    <property type="match status" value="1"/>
</dbReference>
<protein>
    <submittedName>
        <fullName evidence="5">Transposon Tf2-9 polyprotein</fullName>
    </submittedName>
</protein>
<evidence type="ECO:0000259" key="3">
    <source>
        <dbReference type="PROSITE" id="PS50878"/>
    </source>
</evidence>
<sequence length="1315" mass="149401">MFSTLDLRKAYWQVRLAEESREITSFIAAGKVYQFKRLPFGLASAPEVYQRVMSIVCEGLSGVLSYFDDVVVYGSTPEEHWKNLRAVMAKLQDCGLRLNADKCALGMCELKFLGHVISAEGIKPDPDKVKAIADAPVPQNQAELRSFLGSITYLTQFVSNLATVITPLRYLTQKGVVWKWSTTESNAFEEVKELLIKAPCLAHYSLEAETKLVVDASPVGLGCVLLQNVDSRWQPISYASRSLTAAEKRYSQIEREAMAVLFGLQKMHSYIYGRHVVVSTDHKPLLGVFNKNTQSIRLERIALRCQDYDFTLTYEPGSENIADGLSRLPLNATVTETSFVEEHVHFVKSADALLSIDEIKEAGESDPELLEVVKVLDGTQNLVNNKWKHFKDELSFAQGLLWRGRRIYVPEKLRKKALTLAHEAHQGIVRCKQRLRRILFWPAREKIYQEYENLFKEELGDFKNYEYKIKINSDVPPKVQKQRPVPAPLEERLKQEIERMIQEDVIEEATGASWISPVQIVYKGNGELRVCVDLREANKAVIRERFPIPRIQDLLRQLSGARMFSTLDLRKAYWQVRLAEESREITSFIAAGKVYQFKRLPFGLASAPEVYQRVMSIVCEGLSGVLSYFDDVVVYGSTPEEHWKNLRAVMAKLQDCGLRLNADKCALGMCELKFLGHVISAEGIKPDPDKVKAIADAPVPQNQAELRSFLGSITYLTQFVSNLATVITPLRYLTQKGVVWKWSTTESNAFEEVKELLIKAPCLAHYSLEAETKLVVDASPVGLGCVLLQNVDSRWQPISYASRSLTAAEKRYSQIEREAMAVLFGLQKMHSYIYGRHVVVSTDHKPLLGVFNKNTQSIRLERIALRCQDYDFTLTYEPGSENIADGLSRLPLNATVTETSFVEEHVHFVKSADALLSIDEIKEAGESDPELLEVVKVLDGTQNLVNNKWKHFKDELSFAQGLLWRGRRIYVPEKLRKKALTLAHEAHQGIVRCKQRLRRILFWPGMDSDVEDYCRNCETCVRLQPLRRDTPNTATPLPDYCWEKCALDLVGPFPGEIYIMTVVDYRSKWPEAIVLKRITSESIVTALADIFARFGNPKVLITDNGRQFVAEEFQDFMKANGIQHRRVSPYFPQANGQVERFHREMTVKLPTVPEMDQNNPEERYKEYHRKLCEYTDAKRHAQQHNLVPGDIVFVANTKSGKLIPTSGHQRYVIVRSKGPDTFDLFNAETGQHPTRNVKFLIRVPRMELPVNDDNDNGCLESEEFAGAAMPPLDQLGSTVSDDRNPADSGPTDSAMELRRLTRTPKPKKDADFVYD</sequence>
<dbReference type="InterPro" id="IPR036397">
    <property type="entry name" value="RNaseH_sf"/>
</dbReference>
<dbReference type="PROSITE" id="PS50878">
    <property type="entry name" value="RT_POL"/>
    <property type="match status" value="2"/>
</dbReference>
<dbReference type="Gene3D" id="1.10.340.70">
    <property type="match status" value="2"/>
</dbReference>
<feature type="compositionally biased region" description="Basic and acidic residues" evidence="2">
    <location>
        <begin position="1306"/>
        <end position="1315"/>
    </location>
</feature>
<dbReference type="InterPro" id="IPR043502">
    <property type="entry name" value="DNA/RNA_pol_sf"/>
</dbReference>
<dbReference type="Pfam" id="PF00078">
    <property type="entry name" value="RVT_1"/>
    <property type="match status" value="2"/>
</dbReference>
<dbReference type="CDD" id="cd09274">
    <property type="entry name" value="RNase_HI_RT_Ty3"/>
    <property type="match status" value="2"/>
</dbReference>
<dbReference type="InterPro" id="IPR012337">
    <property type="entry name" value="RNaseH-like_sf"/>
</dbReference>
<evidence type="ECO:0000259" key="4">
    <source>
        <dbReference type="PROSITE" id="PS50994"/>
    </source>
</evidence>
<dbReference type="FunFam" id="3.30.70.270:FF:000026">
    <property type="entry name" value="Transposon Ty3-G Gag-Pol polyprotein"/>
    <property type="match status" value="2"/>
</dbReference>
<evidence type="ECO:0000313" key="6">
    <source>
        <dbReference type="Proteomes" id="UP000225706"/>
    </source>
</evidence>
<dbReference type="PANTHER" id="PTHR37984">
    <property type="entry name" value="PROTEIN CBG26694"/>
    <property type="match status" value="1"/>
</dbReference>
<dbReference type="Pfam" id="PF00665">
    <property type="entry name" value="rve"/>
    <property type="match status" value="1"/>
</dbReference>
<evidence type="ECO:0000256" key="2">
    <source>
        <dbReference type="SAM" id="MobiDB-lite"/>
    </source>
</evidence>
<dbReference type="InterPro" id="IPR041588">
    <property type="entry name" value="Integrase_H2C2"/>
</dbReference>
<dbReference type="Proteomes" id="UP000225706">
    <property type="component" value="Unassembled WGS sequence"/>
</dbReference>
<dbReference type="CDD" id="cd01647">
    <property type="entry name" value="RT_LTR"/>
    <property type="match status" value="2"/>
</dbReference>
<dbReference type="SUPFAM" id="SSF56672">
    <property type="entry name" value="DNA/RNA polymerases"/>
    <property type="match status" value="2"/>
</dbReference>
<proteinExistence type="predicted"/>
<feature type="region of interest" description="Disordered" evidence="2">
    <location>
        <begin position="1269"/>
        <end position="1315"/>
    </location>
</feature>
<dbReference type="EMBL" id="LSMT01000399">
    <property type="protein sequence ID" value="PFX18660.1"/>
    <property type="molecule type" value="Genomic_DNA"/>
</dbReference>
<dbReference type="Gene3D" id="3.10.10.10">
    <property type="entry name" value="HIV Type 1 Reverse Transcriptase, subunit A, domain 1"/>
    <property type="match status" value="1"/>
</dbReference>
<dbReference type="GO" id="GO:0015074">
    <property type="term" value="P:DNA integration"/>
    <property type="evidence" value="ECO:0007669"/>
    <property type="project" value="InterPro"/>
</dbReference>